<gene>
    <name evidence="3" type="ORF">MAC_08629</name>
</gene>
<organism evidence="4">
    <name type="scientific">Metarhizium acridum (strain CQMa 102)</name>
    <dbReference type="NCBI Taxonomy" id="655827"/>
    <lineage>
        <taxon>Eukaryota</taxon>
        <taxon>Fungi</taxon>
        <taxon>Dikarya</taxon>
        <taxon>Ascomycota</taxon>
        <taxon>Pezizomycotina</taxon>
        <taxon>Sordariomycetes</taxon>
        <taxon>Hypocreomycetidae</taxon>
        <taxon>Hypocreales</taxon>
        <taxon>Clavicipitaceae</taxon>
        <taxon>Metarhizium</taxon>
    </lineage>
</organism>
<proteinExistence type="predicted"/>
<accession>E9EFI1</accession>
<evidence type="ECO:0000259" key="1">
    <source>
        <dbReference type="Pfam" id="PF10433"/>
    </source>
</evidence>
<dbReference type="InterPro" id="IPR018846">
    <property type="entry name" value="Beta-prop_RSE1/DDB1/CPSF1_1st"/>
</dbReference>
<dbReference type="Proteomes" id="UP000002499">
    <property type="component" value="Unassembled WGS sequence"/>
</dbReference>
<feature type="domain" description="RSE1/DDB1/CPSF1 second beta-propeller" evidence="2">
    <location>
        <begin position="567"/>
        <end position="750"/>
    </location>
</feature>
<dbReference type="Pfam" id="PF10433">
    <property type="entry name" value="Beta-prop_RSE1_1st"/>
    <property type="match status" value="1"/>
</dbReference>
<dbReference type="InterPro" id="IPR050358">
    <property type="entry name" value="RSE1/DDB1/CFT1"/>
</dbReference>
<evidence type="ECO:0000313" key="3">
    <source>
        <dbReference type="EMBL" id="EFY85329.1"/>
    </source>
</evidence>
<dbReference type="SUPFAM" id="SSF50978">
    <property type="entry name" value="WD40 repeat-like"/>
    <property type="match status" value="1"/>
</dbReference>
<dbReference type="SUPFAM" id="SSF50993">
    <property type="entry name" value="Peptidase/esterase 'gauge' domain"/>
    <property type="match status" value="1"/>
</dbReference>
<feature type="domain" description="RSE1/DDB1/CPSF1 first beta-propeller" evidence="1">
    <location>
        <begin position="56"/>
        <end position="463"/>
    </location>
</feature>
<dbReference type="Gene3D" id="2.130.10.10">
    <property type="entry name" value="YVTN repeat-like/Quinoprotein amine dehydrogenase"/>
    <property type="match status" value="3"/>
</dbReference>
<dbReference type="eggNOG" id="ENOG502QVPZ">
    <property type="taxonomic scope" value="Eukaryota"/>
</dbReference>
<dbReference type="HOGENOM" id="CLU_003539_0_0_1"/>
<dbReference type="STRING" id="655827.E9EFI1"/>
<dbReference type="InterPro" id="IPR036322">
    <property type="entry name" value="WD40_repeat_dom_sf"/>
</dbReference>
<evidence type="ECO:0000313" key="4">
    <source>
        <dbReference type="Proteomes" id="UP000002499"/>
    </source>
</evidence>
<dbReference type="EMBL" id="GL698581">
    <property type="protein sequence ID" value="EFY85329.1"/>
    <property type="molecule type" value="Genomic_DNA"/>
</dbReference>
<keyword evidence="4" id="KW-1185">Reference proteome</keyword>
<protein>
    <submittedName>
        <fullName evidence="3">Thermotolerance protein</fullName>
    </submittedName>
</protein>
<dbReference type="Pfam" id="PF23726">
    <property type="entry name" value="Beta-prop_RSE1_2nd"/>
    <property type="match status" value="1"/>
</dbReference>
<dbReference type="PANTHER" id="PTHR10644">
    <property type="entry name" value="DNA REPAIR/RNA PROCESSING CPSF FAMILY"/>
    <property type="match status" value="1"/>
</dbReference>
<dbReference type="InterPro" id="IPR058543">
    <property type="entry name" value="Beta-prop_RSE1/DDB1/CPSF1_2nd"/>
</dbReference>
<dbReference type="InParanoid" id="E9EFI1"/>
<evidence type="ECO:0000259" key="2">
    <source>
        <dbReference type="Pfam" id="PF23726"/>
    </source>
</evidence>
<sequence length="1293" mass="143366">MAFQTSILRDGEWVTETVNLQAALQASTTPKSATRAHPEPPSCGILSRTIVESPVVHRILPVRLRSETHNDIAFVGDHFVQISELRRDGQVHEVVRKSDFGSRIRGAAVIGDSFQHGLDDDDPADMVKGEDQDILMRDPLDAGLDSRHRLPPQLLVLILESGDTMYMFLRERPDSTLEFVFNKRESPKNLSYFGYHLSVDPSSRYMAAASPDGVLVIYEFESMAGLNQQYRQQGFFDPVKSIRIRSIQGVIHKLEFLYPRPEDDYHIILLLIVTRRERRSAEPVSRMVTYEWEVGDNLKEIFAEEKAGNRLPKEHRMPSLLIPLRFNTAFFAVSQPDIGIVKNCLSGSPVFEVLDTDTPGRTPLHHGADKPLWTAWSRPFRRKKYFEKTDIIYLAREDGAIIHVEIDAPELVPSVTNVGCLNTNINTAFTIAYDVFSDVLIIGGDSGPGGIWKLAPRTDLEQVSVLPNWSPVVDLVTSGGRPLKASSALEPRNANSRSLEMNNLPLKPESLFSASGRGIRGNLTQWRWGVQGRIGLDIETGEPIRCAWGFSMNGPEGNGLFGLLALPDSSILLHFSSDFSQVDAVAPDSTAFDLTSRTLHACQAQSGLILQVTESSVALLSDSRTSLHSLQSILGIPCVRAENAFCADDILVLSTHNDGNSQLHILQIEGMSIRAVKSWDIAGEVTCVSLFKTAGDYFVISGSVIDSTSWVFAYALDGTAIVAEAVDKKRGQRSERVTWNSEAMGVAPVDVFPTHSLFDGGFATMACCDNNITMMSNFSPSTLKFQKKNFIWLTDSNDASMPSPPIHSAFGLGVSLSGYSGHMSLMLLAGSRLLIAEIWPHCSLVPRSLPLNGTPTRVIFSQAWNCLVVALLKDGKSTLAFIDPESGMHLASACDKDRNPLEFISGLGHPGDRIYGLNEWLYVKDGKTFAFLLVTTKEGRLLIVSVNKSESRTGDGGGKRLHYWTRYKKVMAKPIYSIVGDNDGIIFCVDKTIHWDVLDLTEKKLRPMKQYEVDSPVISLRVFNGKILALTTMHSLEVIDHRAGEDGPMSLIHTDAISRTTTHMTDIGTDGWDSDVVGRWPITMLSDHRGGLVGVWIPWGQKGKEFQTIFEAILPTSVRRFTHARSRPLWLGSETRNRFGVVASSKEGSEVFGVSLDGSLRHFTLINLELWRILSLVQILAQRSRLFKTMAGSPSDSDSTGSDDDVDIEPRLHPKLMHIDGDLLYRCLENRLLEKLVGTADGLDLFCEYLDGLDGGRWTDRFRDGIGNSEEEREAAYFNLGYDILNYVLAPAL</sequence>
<dbReference type="OrthoDB" id="20774at2759"/>
<dbReference type="InterPro" id="IPR015943">
    <property type="entry name" value="WD40/YVTN_repeat-like_dom_sf"/>
</dbReference>
<dbReference type="OMA" id="ARDHPRC"/>
<name>E9EFI1_METAQ</name>
<reference evidence="3 4" key="1">
    <citation type="journal article" date="2011" name="PLoS Genet.">
        <title>Genome sequencing and comparative transcriptomics of the model entomopathogenic fungi Metarhizium anisopliae and M. acridum.</title>
        <authorList>
            <person name="Gao Q."/>
            <person name="Jin K."/>
            <person name="Ying S.H."/>
            <person name="Zhang Y."/>
            <person name="Xiao G."/>
            <person name="Shang Y."/>
            <person name="Duan Z."/>
            <person name="Hu X."/>
            <person name="Xie X.Q."/>
            <person name="Zhou G."/>
            <person name="Peng G."/>
            <person name="Luo Z."/>
            <person name="Huang W."/>
            <person name="Wang B."/>
            <person name="Fang W."/>
            <person name="Wang S."/>
            <person name="Zhong Y."/>
            <person name="Ma L.J."/>
            <person name="St Leger R.J."/>
            <person name="Zhao G.P."/>
            <person name="Pei Y."/>
            <person name="Feng M.G."/>
            <person name="Xia Y."/>
            <person name="Wang C."/>
        </authorList>
    </citation>
    <scope>NUCLEOTIDE SEQUENCE [LARGE SCALE GENOMIC DNA]</scope>
    <source>
        <strain evidence="3 4">CQMa 102</strain>
    </source>
</reference>